<evidence type="ECO:0000256" key="1">
    <source>
        <dbReference type="ARBA" id="ARBA00004448"/>
    </source>
</evidence>
<sequence>MASLLVVRNLKHVLCRECNANCSSKVLKQLFNNNFMLRSACSQSKYFSVCSIKVLNFNPKYKQAHHATTTAYYTTSAHESNRDFYVPDKSTIDGYIKLKNEQGLCLIAVPLYSREEVCRIVLKPLMNTLNDLMNNIRIEDAGVQKIRAFTLEGDLISNNTSIADLLKNDFILQMNELNYMVQLNGLDFSSPYIEGDSVKNLVAQLYMAINSDEVFIKRQEKLMERLEGLQLELLPMEKVVSDMKDLAARKTRIMSWVGLSMMGLQFGILARLTWWEYSWDIMEPVTYFVTYGTIMAMFSYYIITNQEYIYPDVHDRQVVRLLHKISKKGEFDLVRYNYLCDEVSKIKYDLRRLRDPIKLQLHPPHIGANVTSLPSL</sequence>
<dbReference type="GeneID" id="20195036"/>
<dbReference type="STRING" id="6412.T1EEN4"/>
<evidence type="ECO:0000256" key="2">
    <source>
        <dbReference type="ARBA" id="ARBA00005653"/>
    </source>
</evidence>
<accession>T1EEN4</accession>
<reference evidence="19" key="1">
    <citation type="submission" date="2012-12" db="EMBL/GenBank/DDBJ databases">
        <authorList>
            <person name="Hellsten U."/>
            <person name="Grimwood J."/>
            <person name="Chapman J.A."/>
            <person name="Shapiro H."/>
            <person name="Aerts A."/>
            <person name="Otillar R.P."/>
            <person name="Terry A.Y."/>
            <person name="Boore J.L."/>
            <person name="Simakov O."/>
            <person name="Marletaz F."/>
            <person name="Cho S.-J."/>
            <person name="Edsinger-Gonzales E."/>
            <person name="Havlak P."/>
            <person name="Kuo D.-H."/>
            <person name="Larsson T."/>
            <person name="Lv J."/>
            <person name="Arendt D."/>
            <person name="Savage R."/>
            <person name="Osoegawa K."/>
            <person name="de Jong P."/>
            <person name="Lindberg D.R."/>
            <person name="Seaver E.C."/>
            <person name="Weisblat D.A."/>
            <person name="Putnam N.H."/>
            <person name="Grigoriev I.V."/>
            <person name="Rokhsar D.S."/>
        </authorList>
    </citation>
    <scope>NUCLEOTIDE SEQUENCE</scope>
</reference>
<dbReference type="InterPro" id="IPR039055">
    <property type="entry name" value="MCU_fam"/>
</dbReference>
<reference evidence="17 19" key="2">
    <citation type="journal article" date="2013" name="Nature">
        <title>Insights into bilaterian evolution from three spiralian genomes.</title>
        <authorList>
            <person name="Simakov O."/>
            <person name="Marletaz F."/>
            <person name="Cho S.J."/>
            <person name="Edsinger-Gonzales E."/>
            <person name="Havlak P."/>
            <person name="Hellsten U."/>
            <person name="Kuo D.H."/>
            <person name="Larsson T."/>
            <person name="Lv J."/>
            <person name="Arendt D."/>
            <person name="Savage R."/>
            <person name="Osoegawa K."/>
            <person name="de Jong P."/>
            <person name="Grimwood J."/>
            <person name="Chapman J.A."/>
            <person name="Shapiro H."/>
            <person name="Aerts A."/>
            <person name="Otillar R.P."/>
            <person name="Terry A.Y."/>
            <person name="Boore J.L."/>
            <person name="Grigoriev I.V."/>
            <person name="Lindberg D.R."/>
            <person name="Seaver E.C."/>
            <person name="Weisblat D.A."/>
            <person name="Putnam N.H."/>
            <person name="Rokhsar D.S."/>
        </authorList>
    </citation>
    <scope>NUCLEOTIDE SEQUENCE</scope>
</reference>
<evidence type="ECO:0000256" key="5">
    <source>
        <dbReference type="ARBA" id="ARBA00022673"/>
    </source>
</evidence>
<keyword evidence="10 15" id="KW-0406">Ion transport</keyword>
<evidence type="ECO:0000256" key="11">
    <source>
        <dbReference type="ARBA" id="ARBA00023128"/>
    </source>
</evidence>
<comment type="catalytic activity">
    <reaction evidence="14">
        <text>Ca(2+)(in) = Ca(2+)(out)</text>
        <dbReference type="Rhea" id="RHEA:29671"/>
        <dbReference type="ChEBI" id="CHEBI:29108"/>
    </reaction>
</comment>
<comment type="domain">
    <text evidence="15">The selectivity filter, in which calcium ions are arranged in single file, is composed of two acidic rings separated by one helical turn along the central axis of the channel pore.</text>
</comment>
<keyword evidence="7 15" id="KW-0999">Mitochondrion inner membrane</keyword>
<dbReference type="EMBL" id="KB095812">
    <property type="protein sequence ID" value="ESO11611.1"/>
    <property type="molecule type" value="Genomic_DNA"/>
</dbReference>
<feature type="transmembrane region" description="Helical" evidence="15">
    <location>
        <begin position="253"/>
        <end position="273"/>
    </location>
</feature>
<dbReference type="CTD" id="20195036"/>
<dbReference type="RefSeq" id="XP_009010099.1">
    <property type="nucleotide sequence ID" value="XM_009011851.1"/>
</dbReference>
<evidence type="ECO:0000313" key="18">
    <source>
        <dbReference type="EnsemblMetazoa" id="HelroP108883"/>
    </source>
</evidence>
<dbReference type="PANTHER" id="PTHR13462">
    <property type="entry name" value="CALCIUM UNIPORTER PROTEIN, MITOCHONDRIAL"/>
    <property type="match status" value="1"/>
</dbReference>
<evidence type="ECO:0000256" key="8">
    <source>
        <dbReference type="ARBA" id="ARBA00022837"/>
    </source>
</evidence>
<keyword evidence="11 15" id="KW-0496">Mitochondrion</keyword>
<protein>
    <recommendedName>
        <fullName evidence="15">Calcium uniporter protein</fullName>
    </recommendedName>
</protein>
<evidence type="ECO:0000256" key="13">
    <source>
        <dbReference type="ARBA" id="ARBA00023303"/>
    </source>
</evidence>
<gene>
    <name evidence="18" type="primary">20195036</name>
    <name evidence="17" type="ORF">HELRODRAFT_108883</name>
</gene>
<keyword evidence="13 15" id="KW-0407">Ion channel</keyword>
<dbReference type="Proteomes" id="UP000015101">
    <property type="component" value="Unassembled WGS sequence"/>
</dbReference>
<dbReference type="GO" id="GO:0036444">
    <property type="term" value="P:calcium import into the mitochondrion"/>
    <property type="evidence" value="ECO:0000318"/>
    <property type="project" value="GO_Central"/>
</dbReference>
<evidence type="ECO:0000256" key="7">
    <source>
        <dbReference type="ARBA" id="ARBA00022792"/>
    </source>
</evidence>
<evidence type="ECO:0000313" key="19">
    <source>
        <dbReference type="Proteomes" id="UP000015101"/>
    </source>
</evidence>
<organism evidence="18 19">
    <name type="scientific">Helobdella robusta</name>
    <name type="common">Californian leech</name>
    <dbReference type="NCBI Taxonomy" id="6412"/>
    <lineage>
        <taxon>Eukaryota</taxon>
        <taxon>Metazoa</taxon>
        <taxon>Spiralia</taxon>
        <taxon>Lophotrochozoa</taxon>
        <taxon>Annelida</taxon>
        <taxon>Clitellata</taxon>
        <taxon>Hirudinea</taxon>
        <taxon>Rhynchobdellida</taxon>
        <taxon>Glossiphoniidae</taxon>
        <taxon>Helobdella</taxon>
    </lineage>
</organism>
<feature type="transmembrane region" description="Helical" evidence="15">
    <location>
        <begin position="285"/>
        <end position="303"/>
    </location>
</feature>
<evidence type="ECO:0000256" key="9">
    <source>
        <dbReference type="ARBA" id="ARBA00022989"/>
    </source>
</evidence>
<dbReference type="InterPro" id="IPR006769">
    <property type="entry name" value="MCU_C"/>
</dbReference>
<evidence type="ECO:0000313" key="17">
    <source>
        <dbReference type="EMBL" id="ESO11611.1"/>
    </source>
</evidence>
<dbReference type="InParanoid" id="T1EEN4"/>
<dbReference type="GO" id="GO:0015292">
    <property type="term" value="F:uniporter activity"/>
    <property type="evidence" value="ECO:0000318"/>
    <property type="project" value="GO_Central"/>
</dbReference>
<dbReference type="OMA" id="CRECNAN"/>
<dbReference type="HOGENOM" id="CLU_056554_0_0_1"/>
<comment type="subcellular location">
    <subcellularLocation>
        <location evidence="1 15">Mitochondrion inner membrane</location>
        <topology evidence="1 15">Multi-pass membrane protein</topology>
    </subcellularLocation>
</comment>
<dbReference type="eggNOG" id="KOG2966">
    <property type="taxonomic scope" value="Eukaryota"/>
</dbReference>
<dbReference type="Pfam" id="PF04678">
    <property type="entry name" value="MCU"/>
    <property type="match status" value="1"/>
</dbReference>
<evidence type="ECO:0000256" key="4">
    <source>
        <dbReference type="ARBA" id="ARBA00022568"/>
    </source>
</evidence>
<keyword evidence="5 15" id="KW-0107">Calcium channel</keyword>
<proteinExistence type="inferred from homology"/>
<dbReference type="KEGG" id="hro:HELRODRAFT_108883"/>
<keyword evidence="6 15" id="KW-0812">Transmembrane</keyword>
<dbReference type="AlphaFoldDB" id="T1EEN4"/>
<dbReference type="GO" id="GO:0051560">
    <property type="term" value="P:mitochondrial calcium ion homeostasis"/>
    <property type="evidence" value="ECO:0000318"/>
    <property type="project" value="GO_Central"/>
</dbReference>
<keyword evidence="9 15" id="KW-1133">Transmembrane helix</keyword>
<dbReference type="EMBL" id="AMQM01002481">
    <property type="status" value="NOT_ANNOTATED_CDS"/>
    <property type="molecule type" value="Genomic_DNA"/>
</dbReference>
<comment type="function">
    <text evidence="15">Mitochondrial inner membrane calcium uniporter that mediates calcium uptake into mitochondria. Mitochondrial calcium homeostasis plays key roles in cellular physiology and regulates cell bioenergetics, cytoplasmic calcium signals and activation of cell death pathways.</text>
</comment>
<name>T1EEN4_HELRO</name>
<feature type="domain" description="Calcium uniporter protein C-terminal" evidence="16">
    <location>
        <begin position="139"/>
        <end position="339"/>
    </location>
</feature>
<comment type="similarity">
    <text evidence="2 15">Belongs to the MCU (TC 1.A.77) family.</text>
</comment>
<keyword evidence="4 15" id="KW-0109">Calcium transport</keyword>
<evidence type="ECO:0000256" key="10">
    <source>
        <dbReference type="ARBA" id="ARBA00023065"/>
    </source>
</evidence>
<evidence type="ECO:0000256" key="14">
    <source>
        <dbReference type="ARBA" id="ARBA00036634"/>
    </source>
</evidence>
<evidence type="ECO:0000256" key="15">
    <source>
        <dbReference type="RuleBase" id="RU367035"/>
    </source>
</evidence>
<keyword evidence="3 15" id="KW-0813">Transport</keyword>
<dbReference type="GO" id="GO:0005262">
    <property type="term" value="F:calcium channel activity"/>
    <property type="evidence" value="ECO:0000318"/>
    <property type="project" value="GO_Central"/>
</dbReference>
<dbReference type="PANTHER" id="PTHR13462:SF10">
    <property type="entry name" value="CALCIUM UNIPORTER PROTEIN, MITOCHONDRIAL"/>
    <property type="match status" value="1"/>
</dbReference>
<dbReference type="EnsemblMetazoa" id="HelroT108883">
    <property type="protein sequence ID" value="HelroP108883"/>
    <property type="gene ID" value="HelroG108883"/>
</dbReference>
<keyword evidence="12 15" id="KW-0472">Membrane</keyword>
<evidence type="ECO:0000259" key="16">
    <source>
        <dbReference type="Pfam" id="PF04678"/>
    </source>
</evidence>
<reference evidence="18" key="3">
    <citation type="submission" date="2015-06" db="UniProtKB">
        <authorList>
            <consortium name="EnsemblMetazoa"/>
        </authorList>
    </citation>
    <scope>IDENTIFICATION</scope>
</reference>
<evidence type="ECO:0000256" key="6">
    <source>
        <dbReference type="ARBA" id="ARBA00022692"/>
    </source>
</evidence>
<keyword evidence="8 15" id="KW-0106">Calcium</keyword>
<evidence type="ECO:0000256" key="12">
    <source>
        <dbReference type="ARBA" id="ARBA00023136"/>
    </source>
</evidence>
<dbReference type="OrthoDB" id="278338at2759"/>
<dbReference type="GO" id="GO:1990246">
    <property type="term" value="C:uniplex complex"/>
    <property type="evidence" value="ECO:0000318"/>
    <property type="project" value="GO_Central"/>
</dbReference>
<evidence type="ECO:0000256" key="3">
    <source>
        <dbReference type="ARBA" id="ARBA00022448"/>
    </source>
</evidence>
<keyword evidence="19" id="KW-1185">Reference proteome</keyword>